<dbReference type="CDD" id="cd02042">
    <property type="entry name" value="ParAB_family"/>
    <property type="match status" value="1"/>
</dbReference>
<proteinExistence type="predicted"/>
<dbReference type="InterPro" id="IPR050678">
    <property type="entry name" value="DNA_Partitioning_ATPase"/>
</dbReference>
<dbReference type="Gene3D" id="3.40.50.300">
    <property type="entry name" value="P-loop containing nucleotide triphosphate hydrolases"/>
    <property type="match status" value="1"/>
</dbReference>
<comment type="caution">
    <text evidence="2">The sequence shown here is derived from an EMBL/GenBank/DDBJ whole genome shotgun (WGS) entry which is preliminary data.</text>
</comment>
<sequence>MQRIVTVLSTKGGTGKTTQTYNFAKWLGSQGHQVLLIDHDHQMNLSTAFGIFNSPNTIAGVYDKEFKDPKILNVSKNVDLIPGSMHLGSIGETLINRTMREFILYNWLDKNYEAYDLGKYEYILLDSHPDVSIISKNAIMISNHVLSFVEPSQFGGFDAMDSLKARMQEFKSEAVVPRTQQSYVTADTLFVGNKVAYNTNASHEFRKSVSEMKDVVAVIPQKELFNRSTIEHRMIFEYEDGDQRNTKFFRDLRIEYGKIKQAIDKPEEEGN</sequence>
<dbReference type="InterPro" id="IPR025669">
    <property type="entry name" value="AAA_dom"/>
</dbReference>
<protein>
    <submittedName>
        <fullName evidence="2">Plasmid partition protein</fullName>
    </submittedName>
</protein>
<evidence type="ECO:0000313" key="3">
    <source>
        <dbReference type="Proteomes" id="UP000014281"/>
    </source>
</evidence>
<feature type="domain" description="AAA" evidence="1">
    <location>
        <begin position="3"/>
        <end position="155"/>
    </location>
</feature>
<dbReference type="PANTHER" id="PTHR13696">
    <property type="entry name" value="P-LOOP CONTAINING NUCLEOSIDE TRIPHOSPHATE HYDROLASE"/>
    <property type="match status" value="1"/>
</dbReference>
<dbReference type="Proteomes" id="UP000014281">
    <property type="component" value="Unassembled WGS sequence"/>
</dbReference>
<evidence type="ECO:0000313" key="2">
    <source>
        <dbReference type="EMBL" id="EPC16851.1"/>
    </source>
</evidence>
<accession>A0A8E0I3K3</accession>
<evidence type="ECO:0000259" key="1">
    <source>
        <dbReference type="Pfam" id="PF13614"/>
    </source>
</evidence>
<dbReference type="Pfam" id="PF13614">
    <property type="entry name" value="AAA_31"/>
    <property type="match status" value="1"/>
</dbReference>
<gene>
    <name evidence="2" type="ORF">Lpp122_2349</name>
</gene>
<dbReference type="SUPFAM" id="SSF52540">
    <property type="entry name" value="P-loop containing nucleoside triphosphate hydrolases"/>
    <property type="match status" value="1"/>
</dbReference>
<dbReference type="RefSeq" id="WP_003572503.1">
    <property type="nucleotide sequence ID" value="NZ_ANKW01000063.1"/>
</dbReference>
<organism evidence="2 3">
    <name type="scientific">Lacticaseibacillus paracasei subsp. paracasei Lpp122</name>
    <dbReference type="NCBI Taxonomy" id="1256218"/>
    <lineage>
        <taxon>Bacteria</taxon>
        <taxon>Bacillati</taxon>
        <taxon>Bacillota</taxon>
        <taxon>Bacilli</taxon>
        <taxon>Lactobacillales</taxon>
        <taxon>Lactobacillaceae</taxon>
        <taxon>Lacticaseibacillus</taxon>
    </lineage>
</organism>
<dbReference type="InterPro" id="IPR027417">
    <property type="entry name" value="P-loop_NTPase"/>
</dbReference>
<dbReference type="EMBL" id="ANKW01000063">
    <property type="protein sequence ID" value="EPC16851.1"/>
    <property type="molecule type" value="Genomic_DNA"/>
</dbReference>
<name>A0A8E0I3K3_LACPA</name>
<dbReference type="PANTHER" id="PTHR13696:SF99">
    <property type="entry name" value="COBYRINIC ACID AC-DIAMIDE SYNTHASE"/>
    <property type="match status" value="1"/>
</dbReference>
<reference evidence="2 3" key="1">
    <citation type="journal article" date="2013" name="PLoS ONE">
        <title>Lactobacillus paracasei comparative genomics: towards species pan-genome definition and exploitation of diversity.</title>
        <authorList>
            <person name="Smokvina T."/>
            <person name="Wels M."/>
            <person name="Polka J."/>
            <person name="Chervaux C."/>
            <person name="Brisse S."/>
            <person name="Boekhorst J."/>
            <person name="van Hylckama Vlieg J.E."/>
            <person name="Siezen R.J."/>
        </authorList>
    </citation>
    <scope>NUCLEOTIDE SEQUENCE [LARGE SCALE GENOMIC DNA]</scope>
    <source>
        <strain evidence="2 3">Lpp122</strain>
    </source>
</reference>
<dbReference type="AlphaFoldDB" id="A0A8E0I3K3"/>